<dbReference type="Gene3D" id="3.30.70.2460">
    <property type="entry name" value="Rad4, beta-hairpin domain BHD3"/>
    <property type="match status" value="1"/>
</dbReference>
<evidence type="ECO:0000313" key="12">
    <source>
        <dbReference type="Proteomes" id="UP001140206"/>
    </source>
</evidence>
<sequence length="1119" mass="124639">MRTRNTSKRPAQELPEQSEDAAKAISPKPRDKRKGKLDVGLDHGTSVKAYGTDEDAKECAPVKEDGEGENEGGAQTEMDWEDGDIPAMEGFAHELGKEVTVEFTDSPSSAEKRTSRRVSPEEKELAEVVHKVHLLCLLARGRMVDKACNDPLIQASVLSLLPSNLLKITETPSLTVDNLKPLVNWFHSNFQISTESVDKGSFESNVRFALQNQKGTAEEVAALSVVLFRALNLTARFVCILDVTSLKPDGGNRESHRLDTKAISSPITNAPSTSLLNTKIDSCSTPRRNKRYKKESAPTSEKSDECAEEPKRKGDIEFEMQLQMALSATATATKTTVHDSSSPAESSGVQRKLRGKSAIWSRSGPPLYWAEVYCSGETLNGRWIHVDAVNGIVDGEDKIEAAAAVCKRPLRYAIAFAGNGAKDVTRRYCLQWYKIAPSRVNVQWWDKVMTPLTELESIATGLGSINKDNAASNPAVGDKQLIGPGNHSHLDHISCSSNRSTLEDMELETRALTEPLPTNQLAYKNHHLYAIEKWLTKNQTLYPRGPVLGYCSGNPVYPRSCVQILQTRQKWLREGLQVRANQLPAKVVKQSKKVVNSELSETSICDGEEQSEANLELYGKWQLEPLQLRHAENGIVPKNEHGNVEVWSEKCIPPGTVHLRLPRLVPVAKRLEIDFAPALVGFEFRNARTYPVFEGIVICSEFKDAILEAYSEEEERREAAEKKRDEAQALNRWFQLLSSIATRQRLKNSYAGPSCVSPLKEKLSSGKSGMDGNFKDEVKRPTIMISADGHEHEHVFPVEDQIFDEETALRTKRCPCGFSIQLTKGKCTWIVIPVDDPRIPSLYKRQRSPQSPLSSLSLSLARADPLRQPPTSLSTVKMPPRRRVPETAPRRSTRLRGDPSASTSTGSVAAEASTSADVVPPDPVIADRVLHLDGSKVRGTGHWRGIIHKAKMPRTDGVDERLRRLGLIHFVQLGHMPLDHSLLQGLAMFWRPETHTFFFPHDVAFLYGLPTTGRTVTGRTDYDAIQLLQDFALPEDTDMAIVEKCFREKEQKRSHSVMLKKLREVWAQFGVPGADDAGRIDRYTRACVLEIFGCELFPDSTGDSIPCFYLQLLQKNLDI</sequence>
<dbReference type="SMART" id="SM01030">
    <property type="entry name" value="BHD_1"/>
    <property type="match status" value="1"/>
</dbReference>
<dbReference type="Gene3D" id="3.90.260.10">
    <property type="entry name" value="Transglutaminase-like"/>
    <property type="match status" value="2"/>
</dbReference>
<evidence type="ECO:0000259" key="9">
    <source>
        <dbReference type="SMART" id="SM01031"/>
    </source>
</evidence>
<gene>
    <name evidence="11" type="ORF">LUZ62_052318</name>
</gene>
<feature type="domain" description="Rad4 beta-hairpin" evidence="8">
    <location>
        <begin position="512"/>
        <end position="563"/>
    </location>
</feature>
<keyword evidence="4" id="KW-0234">DNA repair</keyword>
<feature type="compositionally biased region" description="Basic and acidic residues" evidence="7">
    <location>
        <begin position="110"/>
        <end position="122"/>
    </location>
</feature>
<dbReference type="Pfam" id="PF10405">
    <property type="entry name" value="BHD_3"/>
    <property type="match status" value="1"/>
</dbReference>
<feature type="domain" description="Rad4 beta-hairpin" evidence="10">
    <location>
        <begin position="636"/>
        <end position="710"/>
    </location>
</feature>
<feature type="region of interest" description="Disordered" evidence="7">
    <location>
        <begin position="331"/>
        <end position="355"/>
    </location>
</feature>
<dbReference type="GO" id="GO:0000111">
    <property type="term" value="C:nucleotide-excision repair factor 2 complex"/>
    <property type="evidence" value="ECO:0007669"/>
    <property type="project" value="TreeGrafter"/>
</dbReference>
<keyword evidence="12" id="KW-1185">Reference proteome</keyword>
<name>A0AAV8GCR4_9POAL</name>
<dbReference type="GO" id="GO:0005737">
    <property type="term" value="C:cytoplasm"/>
    <property type="evidence" value="ECO:0007669"/>
    <property type="project" value="TreeGrafter"/>
</dbReference>
<feature type="region of interest" description="Disordered" evidence="7">
    <location>
        <begin position="860"/>
        <end position="919"/>
    </location>
</feature>
<dbReference type="SMART" id="SM01032">
    <property type="entry name" value="BHD_3"/>
    <property type="match status" value="1"/>
</dbReference>
<feature type="region of interest" description="Disordered" evidence="7">
    <location>
        <begin position="1"/>
        <end position="80"/>
    </location>
</feature>
<evidence type="ECO:0000256" key="1">
    <source>
        <dbReference type="ARBA" id="ARBA00004123"/>
    </source>
</evidence>
<dbReference type="InterPro" id="IPR018327">
    <property type="entry name" value="BHD_2"/>
</dbReference>
<dbReference type="Proteomes" id="UP001140206">
    <property type="component" value="Chromosome 2"/>
</dbReference>
<dbReference type="Gene3D" id="2.20.20.110">
    <property type="entry name" value="Rad4, beta-hairpin domain BHD1"/>
    <property type="match status" value="1"/>
</dbReference>
<dbReference type="InterPro" id="IPR018328">
    <property type="entry name" value="Rad4_beta-hairpin_dom3"/>
</dbReference>
<dbReference type="AlphaFoldDB" id="A0AAV8GCR4"/>
<evidence type="ECO:0000256" key="3">
    <source>
        <dbReference type="ARBA" id="ARBA00022763"/>
    </source>
</evidence>
<dbReference type="GO" id="GO:0006298">
    <property type="term" value="P:mismatch repair"/>
    <property type="evidence" value="ECO:0007669"/>
    <property type="project" value="TreeGrafter"/>
</dbReference>
<evidence type="ECO:0000256" key="5">
    <source>
        <dbReference type="ARBA" id="ARBA00023242"/>
    </source>
</evidence>
<dbReference type="GO" id="GO:0006289">
    <property type="term" value="P:nucleotide-excision repair"/>
    <property type="evidence" value="ECO:0007669"/>
    <property type="project" value="InterPro"/>
</dbReference>
<evidence type="ECO:0000256" key="4">
    <source>
        <dbReference type="ARBA" id="ARBA00023204"/>
    </source>
</evidence>
<dbReference type="InterPro" id="IPR038765">
    <property type="entry name" value="Papain-like_cys_pep_sf"/>
</dbReference>
<dbReference type="InterPro" id="IPR004583">
    <property type="entry name" value="DNA_repair_Rad4"/>
</dbReference>
<feature type="region of interest" description="Disordered" evidence="7">
    <location>
        <begin position="250"/>
        <end position="311"/>
    </location>
</feature>
<keyword evidence="6" id="KW-0175">Coiled coil</keyword>
<dbReference type="SUPFAM" id="SSF54001">
    <property type="entry name" value="Cysteine proteinases"/>
    <property type="match status" value="1"/>
</dbReference>
<evidence type="ECO:0000259" key="10">
    <source>
        <dbReference type="SMART" id="SM01032"/>
    </source>
</evidence>
<comment type="caution">
    <text evidence="11">The sequence shown here is derived from an EMBL/GenBank/DDBJ whole genome shotgun (WGS) entry which is preliminary data.</text>
</comment>
<evidence type="ECO:0000256" key="2">
    <source>
        <dbReference type="ARBA" id="ARBA00009525"/>
    </source>
</evidence>
<evidence type="ECO:0000259" key="8">
    <source>
        <dbReference type="SMART" id="SM01030"/>
    </source>
</evidence>
<evidence type="ECO:0000256" key="6">
    <source>
        <dbReference type="SAM" id="Coils"/>
    </source>
</evidence>
<comment type="similarity">
    <text evidence="2">Belongs to the XPC family.</text>
</comment>
<dbReference type="GO" id="GO:0003697">
    <property type="term" value="F:single-stranded DNA binding"/>
    <property type="evidence" value="ECO:0007669"/>
    <property type="project" value="TreeGrafter"/>
</dbReference>
<feature type="compositionally biased region" description="Polar residues" evidence="7">
    <location>
        <begin position="338"/>
        <end position="349"/>
    </location>
</feature>
<dbReference type="GO" id="GO:0071942">
    <property type="term" value="C:XPC complex"/>
    <property type="evidence" value="ECO:0007669"/>
    <property type="project" value="TreeGrafter"/>
</dbReference>
<dbReference type="Pfam" id="PF01841">
    <property type="entry name" value="Transglut_core"/>
    <property type="match status" value="1"/>
</dbReference>
<proteinExistence type="inferred from homology"/>
<accession>A0AAV8GCR4</accession>
<feature type="compositionally biased region" description="Polar residues" evidence="7">
    <location>
        <begin position="900"/>
        <end position="916"/>
    </location>
</feature>
<dbReference type="InterPro" id="IPR018326">
    <property type="entry name" value="Rad4_beta-hairpin_dom1"/>
</dbReference>
<dbReference type="EMBL" id="JAMFTS010000002">
    <property type="protein sequence ID" value="KAJ4801072.1"/>
    <property type="molecule type" value="Genomic_DNA"/>
</dbReference>
<dbReference type="InterPro" id="IPR042488">
    <property type="entry name" value="Rad4_BHD3_sf"/>
</dbReference>
<feature type="region of interest" description="Disordered" evidence="7">
    <location>
        <begin position="101"/>
        <end position="122"/>
    </location>
</feature>
<dbReference type="InterPro" id="IPR018325">
    <property type="entry name" value="Rad4/PNGase_transGLS-fold"/>
</dbReference>
<dbReference type="Pfam" id="PF10403">
    <property type="entry name" value="BHD_1"/>
    <property type="match status" value="1"/>
</dbReference>
<feature type="compositionally biased region" description="Basic and acidic residues" evidence="7">
    <location>
        <begin position="301"/>
        <end position="311"/>
    </location>
</feature>
<keyword evidence="5" id="KW-0539">Nucleus</keyword>
<feature type="compositionally biased region" description="Basic and acidic residues" evidence="7">
    <location>
        <begin position="250"/>
        <end position="260"/>
    </location>
</feature>
<evidence type="ECO:0000313" key="11">
    <source>
        <dbReference type="EMBL" id="KAJ4801072.1"/>
    </source>
</evidence>
<dbReference type="GO" id="GO:0003684">
    <property type="term" value="F:damaged DNA binding"/>
    <property type="evidence" value="ECO:0007669"/>
    <property type="project" value="InterPro"/>
</dbReference>
<feature type="coiled-coil region" evidence="6">
    <location>
        <begin position="703"/>
        <end position="730"/>
    </location>
</feature>
<dbReference type="InterPro" id="IPR002931">
    <property type="entry name" value="Transglutaminase-like"/>
</dbReference>
<dbReference type="Pfam" id="PF03835">
    <property type="entry name" value="Rad4"/>
    <property type="match status" value="1"/>
</dbReference>
<dbReference type="InterPro" id="IPR036985">
    <property type="entry name" value="Transglutaminase-like_sf"/>
</dbReference>
<dbReference type="SMART" id="SM01031">
    <property type="entry name" value="BHD_2"/>
    <property type="match status" value="1"/>
</dbReference>
<keyword evidence="3" id="KW-0227">DNA damage</keyword>
<reference evidence="11" key="1">
    <citation type="submission" date="2022-08" db="EMBL/GenBank/DDBJ databases">
        <authorList>
            <person name="Marques A."/>
        </authorList>
    </citation>
    <scope>NUCLEOTIDE SEQUENCE</scope>
    <source>
        <strain evidence="11">RhyPub2mFocal</strain>
        <tissue evidence="11">Leaves</tissue>
    </source>
</reference>
<feature type="domain" description="Rad4 beta-hairpin" evidence="9">
    <location>
        <begin position="565"/>
        <end position="629"/>
    </location>
</feature>
<organism evidence="11 12">
    <name type="scientific">Rhynchospora pubera</name>
    <dbReference type="NCBI Taxonomy" id="906938"/>
    <lineage>
        <taxon>Eukaryota</taxon>
        <taxon>Viridiplantae</taxon>
        <taxon>Streptophyta</taxon>
        <taxon>Embryophyta</taxon>
        <taxon>Tracheophyta</taxon>
        <taxon>Spermatophyta</taxon>
        <taxon>Magnoliopsida</taxon>
        <taxon>Liliopsida</taxon>
        <taxon>Poales</taxon>
        <taxon>Cyperaceae</taxon>
        <taxon>Cyperoideae</taxon>
        <taxon>Rhynchosporeae</taxon>
        <taxon>Rhynchospora</taxon>
    </lineage>
</organism>
<dbReference type="FunFam" id="3.30.70.2460:FF:000001">
    <property type="entry name" value="DNA repair protein Rad4 family"/>
    <property type="match status" value="1"/>
</dbReference>
<dbReference type="Pfam" id="PF10404">
    <property type="entry name" value="BHD_2"/>
    <property type="match status" value="1"/>
</dbReference>
<dbReference type="PANTHER" id="PTHR12135">
    <property type="entry name" value="DNA REPAIR PROTEIN XP-C / RAD4"/>
    <property type="match status" value="1"/>
</dbReference>
<evidence type="ECO:0000256" key="7">
    <source>
        <dbReference type="SAM" id="MobiDB-lite"/>
    </source>
</evidence>
<dbReference type="PANTHER" id="PTHR12135:SF0">
    <property type="entry name" value="DNA REPAIR PROTEIN COMPLEMENTING XP-C CELLS"/>
    <property type="match status" value="1"/>
</dbReference>
<feature type="compositionally biased region" description="Polar residues" evidence="7">
    <location>
        <begin position="262"/>
        <end position="286"/>
    </location>
</feature>
<comment type="subcellular location">
    <subcellularLocation>
        <location evidence="1">Nucleus</location>
    </subcellularLocation>
</comment>
<protein>
    <submittedName>
        <fullName evidence="11">DNA repair protein complementing XP-C cells</fullName>
    </submittedName>
</protein>